<evidence type="ECO:0000313" key="2">
    <source>
        <dbReference type="EMBL" id="NBH62904.1"/>
    </source>
</evidence>
<gene>
    <name evidence="2" type="ORF">D0435_14760</name>
</gene>
<organism evidence="2 3">
    <name type="scientific">Anaerotruncus colihominis</name>
    <dbReference type="NCBI Taxonomy" id="169435"/>
    <lineage>
        <taxon>Bacteria</taxon>
        <taxon>Bacillati</taxon>
        <taxon>Bacillota</taxon>
        <taxon>Clostridia</taxon>
        <taxon>Eubacteriales</taxon>
        <taxon>Oscillospiraceae</taxon>
        <taxon>Anaerotruncus</taxon>
    </lineage>
</organism>
<evidence type="ECO:0008006" key="4">
    <source>
        <dbReference type="Google" id="ProtNLM"/>
    </source>
</evidence>
<keyword evidence="3" id="KW-1185">Reference proteome</keyword>
<proteinExistence type="predicted"/>
<dbReference type="Proteomes" id="UP000446866">
    <property type="component" value="Unassembled WGS sequence"/>
</dbReference>
<dbReference type="EMBL" id="QXWK01000041">
    <property type="protein sequence ID" value="NBH62904.1"/>
    <property type="molecule type" value="Genomic_DNA"/>
</dbReference>
<accession>A0A845QNC0</accession>
<reference evidence="2 3" key="1">
    <citation type="submission" date="2018-08" db="EMBL/GenBank/DDBJ databases">
        <title>Murine metabolic-syndrome-specific gut microbial biobank.</title>
        <authorList>
            <person name="Liu C."/>
        </authorList>
    </citation>
    <scope>NUCLEOTIDE SEQUENCE [LARGE SCALE GENOMIC DNA]</scope>
    <source>
        <strain evidence="2 3">28</strain>
    </source>
</reference>
<protein>
    <recommendedName>
        <fullName evidence="4">NlpC/P60 domain-containing protein</fullName>
    </recommendedName>
</protein>
<feature type="signal peptide" evidence="1">
    <location>
        <begin position="1"/>
        <end position="30"/>
    </location>
</feature>
<dbReference type="RefSeq" id="WP_160203189.1">
    <property type="nucleotide sequence ID" value="NZ_QXWK01000041.1"/>
</dbReference>
<sequence length="354" mass="38909">MKMKKIMKKVSVLVTLCLIMTMLSAQPIFAAGTYTVDDGGTITAVSAQRAAACDKMLKMSQMPWKLTATLRYCYGQDDNNQLTESSKVKVNCRWDNKLANEVIPRKGIPYSQVYREEEYSNGITLKKGTKTLASDPQYVSIYGTDCSSSVGFAWKAATGVYLARKDTGKIYRTKNMFADGIIASENENDYLMLVGKYGKYYSARKNATTTKQVVTGLSAEGNYEDGEDIYSKVYAAIKPGDALLFRTTDGSGYGHVRLVVGVKIVYADASKTKVDPEKSQVTCIEQVGFSKTNGNCKTSWIPNDEIVPTGAFAGQTYTGVYTFNQLTGKSASPTINDGDKTRCYVPIRLKAFND</sequence>
<keyword evidence="1" id="KW-0732">Signal</keyword>
<evidence type="ECO:0000256" key="1">
    <source>
        <dbReference type="SAM" id="SignalP"/>
    </source>
</evidence>
<name>A0A845QNC0_9FIRM</name>
<dbReference type="AlphaFoldDB" id="A0A845QNC0"/>
<evidence type="ECO:0000313" key="3">
    <source>
        <dbReference type="Proteomes" id="UP000446866"/>
    </source>
</evidence>
<dbReference type="Gene3D" id="3.90.1720.10">
    <property type="entry name" value="endopeptidase domain like (from Nostoc punctiforme)"/>
    <property type="match status" value="1"/>
</dbReference>
<feature type="chain" id="PRO_5032471873" description="NlpC/P60 domain-containing protein" evidence="1">
    <location>
        <begin position="31"/>
        <end position="354"/>
    </location>
</feature>
<comment type="caution">
    <text evidence="2">The sequence shown here is derived from an EMBL/GenBank/DDBJ whole genome shotgun (WGS) entry which is preliminary data.</text>
</comment>